<evidence type="ECO:0000256" key="4">
    <source>
        <dbReference type="ARBA" id="ARBA00022723"/>
    </source>
</evidence>
<dbReference type="Gene3D" id="1.10.630.10">
    <property type="entry name" value="Cytochrome P450"/>
    <property type="match status" value="1"/>
</dbReference>
<dbReference type="OrthoDB" id="1055148at2759"/>
<keyword evidence="5" id="KW-0408">Iron</keyword>
<comment type="cofactor">
    <cofactor evidence="1">
        <name>heme</name>
        <dbReference type="ChEBI" id="CHEBI:30413"/>
    </cofactor>
</comment>
<evidence type="ECO:0000256" key="6">
    <source>
        <dbReference type="ARBA" id="ARBA00023033"/>
    </source>
</evidence>
<proteinExistence type="inferred from homology"/>
<evidence type="ECO:0000256" key="5">
    <source>
        <dbReference type="ARBA" id="ARBA00023004"/>
    </source>
</evidence>
<organism evidence="7 8">
    <name type="scientific">Parascedosporium putredinis</name>
    <dbReference type="NCBI Taxonomy" id="1442378"/>
    <lineage>
        <taxon>Eukaryota</taxon>
        <taxon>Fungi</taxon>
        <taxon>Dikarya</taxon>
        <taxon>Ascomycota</taxon>
        <taxon>Pezizomycotina</taxon>
        <taxon>Sordariomycetes</taxon>
        <taxon>Hypocreomycetidae</taxon>
        <taxon>Microascales</taxon>
        <taxon>Microascaceae</taxon>
        <taxon>Parascedosporium</taxon>
    </lineage>
</organism>
<dbReference type="GO" id="GO:0016705">
    <property type="term" value="F:oxidoreductase activity, acting on paired donors, with incorporation or reduction of molecular oxygen"/>
    <property type="evidence" value="ECO:0007669"/>
    <property type="project" value="InterPro"/>
</dbReference>
<evidence type="ECO:0000256" key="3">
    <source>
        <dbReference type="ARBA" id="ARBA00022617"/>
    </source>
</evidence>
<reference evidence="7" key="1">
    <citation type="submission" date="2022-11" db="EMBL/GenBank/DDBJ databases">
        <authorList>
            <person name="Scott C."/>
            <person name="Bruce N."/>
        </authorList>
    </citation>
    <scope>NUCLEOTIDE SEQUENCE</scope>
</reference>
<dbReference type="InterPro" id="IPR050529">
    <property type="entry name" value="CYP450_sterol_14alpha_dmase"/>
</dbReference>
<keyword evidence="6" id="KW-0503">Monooxygenase</keyword>
<evidence type="ECO:0000256" key="1">
    <source>
        <dbReference type="ARBA" id="ARBA00001971"/>
    </source>
</evidence>
<dbReference type="PANTHER" id="PTHR24304">
    <property type="entry name" value="CYTOCHROME P450 FAMILY 7"/>
    <property type="match status" value="1"/>
</dbReference>
<keyword evidence="4" id="KW-0479">Metal-binding</keyword>
<dbReference type="Proteomes" id="UP000838763">
    <property type="component" value="Unassembled WGS sequence"/>
</dbReference>
<dbReference type="SUPFAM" id="SSF48264">
    <property type="entry name" value="Cytochrome P450"/>
    <property type="match status" value="1"/>
</dbReference>
<dbReference type="InterPro" id="IPR001128">
    <property type="entry name" value="Cyt_P450"/>
</dbReference>
<dbReference type="EMBL" id="CALLCH030000006">
    <property type="protein sequence ID" value="CAI4212928.1"/>
    <property type="molecule type" value="Genomic_DNA"/>
</dbReference>
<protein>
    <recommendedName>
        <fullName evidence="9">Cytochrome P450</fullName>
    </recommendedName>
</protein>
<dbReference type="GO" id="GO:0004497">
    <property type="term" value="F:monooxygenase activity"/>
    <property type="evidence" value="ECO:0007669"/>
    <property type="project" value="UniProtKB-KW"/>
</dbReference>
<sequence length="449" mass="49244">MLSLPDLLTALSHPSSWPTTAWVLILTAAAYATGSSCLAGRPAFPLKAPPVFAAWPVVGALRFFSDRKAFLEEIAGASASGQGASTMASTGSRDLDIDGGYSTLFNAAPEVTTEERVQLGTRIRKLVYQLTMRTVGCAEIAGDPALLAETLAIFEGIDSAGAGGKLLVPSWMTTPGHLRRLWAGTKMYLLFKKIIDARARDGVRHDDPLQVLIDQKWDVKDIIAVVIAALFAGQVNSGYNAAWLLCYLGQNTRWRDLIRDEVDNVIRRHRSSPEQSPADVLSTLNFDDWEVEFPLLDIALRETIRLTIVGCGFRQNSSDRDVVIGETGEIVPAGAFAVYLFDDVHLNPNVYKDPETWDPDRFLEGRAEDKRLAPTATLAGVAAAIRVFAKLEMAAMISMFVAHFDYHLVDAQGAPITATPDLFDRSKHQVHRPTKPVLVKYQLREGVRV</sequence>
<evidence type="ECO:0000256" key="2">
    <source>
        <dbReference type="ARBA" id="ARBA00010617"/>
    </source>
</evidence>
<accession>A0A9P1GZZ2</accession>
<keyword evidence="6" id="KW-0560">Oxidoreductase</keyword>
<keyword evidence="3" id="KW-0349">Heme</keyword>
<name>A0A9P1GZZ2_9PEZI</name>
<dbReference type="GO" id="GO:0020037">
    <property type="term" value="F:heme binding"/>
    <property type="evidence" value="ECO:0007669"/>
    <property type="project" value="InterPro"/>
</dbReference>
<evidence type="ECO:0008006" key="9">
    <source>
        <dbReference type="Google" id="ProtNLM"/>
    </source>
</evidence>
<dbReference type="InterPro" id="IPR036396">
    <property type="entry name" value="Cyt_P450_sf"/>
</dbReference>
<dbReference type="PANTHER" id="PTHR24304:SF2">
    <property type="entry name" value="24-HYDROXYCHOLESTEROL 7-ALPHA-HYDROXYLASE"/>
    <property type="match status" value="1"/>
</dbReference>
<comment type="caution">
    <text evidence="7">The sequence shown here is derived from an EMBL/GenBank/DDBJ whole genome shotgun (WGS) entry which is preliminary data.</text>
</comment>
<comment type="similarity">
    <text evidence="2">Belongs to the cytochrome P450 family.</text>
</comment>
<dbReference type="InterPro" id="IPR002403">
    <property type="entry name" value="Cyt_P450_E_grp-IV"/>
</dbReference>
<dbReference type="GO" id="GO:0005506">
    <property type="term" value="F:iron ion binding"/>
    <property type="evidence" value="ECO:0007669"/>
    <property type="project" value="InterPro"/>
</dbReference>
<gene>
    <name evidence="7" type="ORF">PPNO1_LOCUS2678</name>
</gene>
<evidence type="ECO:0000313" key="8">
    <source>
        <dbReference type="Proteomes" id="UP000838763"/>
    </source>
</evidence>
<dbReference type="AlphaFoldDB" id="A0A9P1GZZ2"/>
<keyword evidence="8" id="KW-1185">Reference proteome</keyword>
<evidence type="ECO:0000313" key="7">
    <source>
        <dbReference type="EMBL" id="CAI4212928.1"/>
    </source>
</evidence>
<dbReference type="PRINTS" id="PR00465">
    <property type="entry name" value="EP450IV"/>
</dbReference>
<dbReference type="Pfam" id="PF00067">
    <property type="entry name" value="p450"/>
    <property type="match status" value="1"/>
</dbReference>